<organism evidence="4 5">
    <name type="scientific">Vigna unguiculata</name>
    <name type="common">Cowpea</name>
    <dbReference type="NCBI Taxonomy" id="3917"/>
    <lineage>
        <taxon>Eukaryota</taxon>
        <taxon>Viridiplantae</taxon>
        <taxon>Streptophyta</taxon>
        <taxon>Embryophyta</taxon>
        <taxon>Tracheophyta</taxon>
        <taxon>Spermatophyta</taxon>
        <taxon>Magnoliopsida</taxon>
        <taxon>eudicotyledons</taxon>
        <taxon>Gunneridae</taxon>
        <taxon>Pentapetalae</taxon>
        <taxon>rosids</taxon>
        <taxon>fabids</taxon>
        <taxon>Fabales</taxon>
        <taxon>Fabaceae</taxon>
        <taxon>Papilionoideae</taxon>
        <taxon>50 kb inversion clade</taxon>
        <taxon>NPAAA clade</taxon>
        <taxon>indigoferoid/millettioid clade</taxon>
        <taxon>Phaseoleae</taxon>
        <taxon>Vigna</taxon>
    </lineage>
</organism>
<accession>A0A4D6KZJ0</accession>
<keyword evidence="5" id="KW-1185">Reference proteome</keyword>
<evidence type="ECO:0000256" key="3">
    <source>
        <dbReference type="ARBA" id="ARBA00022946"/>
    </source>
</evidence>
<keyword evidence="3" id="KW-0809">Transit peptide</keyword>
<name>A0A4D6KZJ0_VIGUN</name>
<dbReference type="InterPro" id="IPR038538">
    <property type="entry name" value="MTERF_sf"/>
</dbReference>
<dbReference type="EMBL" id="CP039345">
    <property type="protein sequence ID" value="QCD79594.1"/>
    <property type="molecule type" value="Genomic_DNA"/>
</dbReference>
<keyword evidence="2" id="KW-0806">Transcription termination</keyword>
<dbReference type="InterPro" id="IPR003690">
    <property type="entry name" value="MTERF"/>
</dbReference>
<keyword evidence="2" id="KW-0804">Transcription</keyword>
<evidence type="ECO:0000313" key="5">
    <source>
        <dbReference type="Proteomes" id="UP000501690"/>
    </source>
</evidence>
<dbReference type="GO" id="GO:0006353">
    <property type="term" value="P:DNA-templated transcription termination"/>
    <property type="evidence" value="ECO:0007669"/>
    <property type="project" value="UniProtKB-KW"/>
</dbReference>
<dbReference type="PANTHER" id="PTHR13068:SF133">
    <property type="entry name" value="MITOCHONDRIAL TRANSCRIPTION TERMINATION FACTOR FAMILY PROTEIN"/>
    <property type="match status" value="1"/>
</dbReference>
<dbReference type="FunFam" id="1.25.70.10:FF:000001">
    <property type="entry name" value="Mitochondrial transcription termination factor-like"/>
    <property type="match status" value="1"/>
</dbReference>
<evidence type="ECO:0000313" key="4">
    <source>
        <dbReference type="EMBL" id="QCD79594.1"/>
    </source>
</evidence>
<proteinExistence type="inferred from homology"/>
<protein>
    <submittedName>
        <fullName evidence="4">Nucleolar protein 12</fullName>
    </submittedName>
</protein>
<keyword evidence="2" id="KW-0805">Transcription regulation</keyword>
<dbReference type="Proteomes" id="UP000501690">
    <property type="component" value="Linkage Group LG1"/>
</dbReference>
<evidence type="ECO:0000256" key="1">
    <source>
        <dbReference type="ARBA" id="ARBA00007692"/>
    </source>
</evidence>
<dbReference type="SMART" id="SM00733">
    <property type="entry name" value="Mterf"/>
    <property type="match status" value="5"/>
</dbReference>
<dbReference type="Pfam" id="PF02536">
    <property type="entry name" value="mTERF"/>
    <property type="match status" value="2"/>
</dbReference>
<evidence type="ECO:0000256" key="2">
    <source>
        <dbReference type="ARBA" id="ARBA00022472"/>
    </source>
</evidence>
<dbReference type="AlphaFoldDB" id="A0A4D6KZJ0"/>
<dbReference type="GO" id="GO:0003676">
    <property type="term" value="F:nucleic acid binding"/>
    <property type="evidence" value="ECO:0007669"/>
    <property type="project" value="InterPro"/>
</dbReference>
<dbReference type="PANTHER" id="PTHR13068">
    <property type="entry name" value="CGI-12 PROTEIN-RELATED"/>
    <property type="match status" value="1"/>
</dbReference>
<reference evidence="4 5" key="1">
    <citation type="submission" date="2019-04" db="EMBL/GenBank/DDBJ databases">
        <title>An improved genome assembly and genetic linkage map for asparagus bean, Vigna unguiculata ssp. sesquipedialis.</title>
        <authorList>
            <person name="Xia Q."/>
            <person name="Zhang R."/>
            <person name="Dong Y."/>
        </authorList>
    </citation>
    <scope>NUCLEOTIDE SEQUENCE [LARGE SCALE GENOMIC DNA]</scope>
    <source>
        <tissue evidence="4">Leaf</tissue>
    </source>
</reference>
<sequence length="394" mass="45027">MVPRILITRLFASFTHCRSTQFQLGSLQQHKHHASLFMFNTFTSGGDSHKGDTFTVSYLSNSCGLSLELARKLSKRVNLKTPNGPNAVLDTLKNYGFSKYQVAKLVEKNPRLLVASVEKTLLPKLKFFNSIGVSNTVIHKIAHENPLILLRSLGKCLVPRYEIIRSVVRDDLEVVRVLKNAPLGFTYCDLLNDLVPNIGILRQYGVPQGSISLLMVNFPSAAMVKHSRFVEVVERVKKFGFDHKKTTFVMAIQVLLTMRKGAWESRFEIYEKWGWNWEMTLQAFVKFPNFMKLSEETITKKMTFLVKDMGLSSLDIAACPPVLAYNNLEKRIIPRFSVIKILKSKNLLKSNMSFSSYMGFTEEIFLKKFVIDFQEHLPLLPDVYNGLIHHDDVK</sequence>
<dbReference type="Gene3D" id="1.25.70.10">
    <property type="entry name" value="Transcription termination factor 3, mitochondrial"/>
    <property type="match status" value="1"/>
</dbReference>
<comment type="similarity">
    <text evidence="1">Belongs to the mTERF family.</text>
</comment>
<gene>
    <name evidence="4" type="ORF">DEO72_LG1g3239</name>
</gene>